<dbReference type="Proteomes" id="UP000198635">
    <property type="component" value="Unassembled WGS sequence"/>
</dbReference>
<dbReference type="FunFam" id="3.40.50.300:FF:000053">
    <property type="entry name" value="Signal recognition particle receptor FtsY"/>
    <property type="match status" value="1"/>
</dbReference>
<evidence type="ECO:0000259" key="12">
    <source>
        <dbReference type="PROSITE" id="PS00300"/>
    </source>
</evidence>
<evidence type="ECO:0000256" key="11">
    <source>
        <dbReference type="SAM" id="MobiDB-lite"/>
    </source>
</evidence>
<dbReference type="NCBIfam" id="TIGR00064">
    <property type="entry name" value="ftsY"/>
    <property type="match status" value="1"/>
</dbReference>
<dbReference type="RefSeq" id="WP_092376806.1">
    <property type="nucleotide sequence ID" value="NZ_FORX01000015.1"/>
</dbReference>
<protein>
    <recommendedName>
        <fullName evidence="10">Signal recognition particle receptor FtsY</fullName>
        <shortName evidence="10">SRP receptor</shortName>
        <ecNumber evidence="10">3.6.5.4</ecNumber>
    </recommendedName>
</protein>
<keyword evidence="6 10" id="KW-0472">Membrane</keyword>
<keyword evidence="5 10" id="KW-0342">GTP-binding</keyword>
<keyword evidence="3 10" id="KW-0547">Nucleotide-binding</keyword>
<dbReference type="SMART" id="SM00962">
    <property type="entry name" value="SRP54"/>
    <property type="match status" value="1"/>
</dbReference>
<feature type="binding site" evidence="10">
    <location>
        <begin position="351"/>
        <end position="358"/>
    </location>
    <ligand>
        <name>GTP</name>
        <dbReference type="ChEBI" id="CHEBI:37565"/>
    </ligand>
</feature>
<evidence type="ECO:0000256" key="10">
    <source>
        <dbReference type="HAMAP-Rule" id="MF_00920"/>
    </source>
</evidence>
<dbReference type="OrthoDB" id="9804720at2"/>
<keyword evidence="2 10" id="KW-0963">Cytoplasm</keyword>
<dbReference type="SMART" id="SM00382">
    <property type="entry name" value="AAA"/>
    <property type="match status" value="1"/>
</dbReference>
<dbReference type="PROSITE" id="PS00300">
    <property type="entry name" value="SRP54"/>
    <property type="match status" value="1"/>
</dbReference>
<evidence type="ECO:0000313" key="14">
    <source>
        <dbReference type="Proteomes" id="UP000198635"/>
    </source>
</evidence>
<evidence type="ECO:0000256" key="8">
    <source>
        <dbReference type="ARBA" id="ARBA00048027"/>
    </source>
</evidence>
<dbReference type="InterPro" id="IPR000897">
    <property type="entry name" value="SRP54_GTPase_dom"/>
</dbReference>
<dbReference type="InterPro" id="IPR042101">
    <property type="entry name" value="SRP54_N_sf"/>
</dbReference>
<dbReference type="STRING" id="52560.SAMN04488082_11553"/>
<organism evidence="13 14">
    <name type="scientific">Desulfomicrobium apsheronum</name>
    <dbReference type="NCBI Taxonomy" id="52560"/>
    <lineage>
        <taxon>Bacteria</taxon>
        <taxon>Pseudomonadati</taxon>
        <taxon>Thermodesulfobacteriota</taxon>
        <taxon>Desulfovibrionia</taxon>
        <taxon>Desulfovibrionales</taxon>
        <taxon>Desulfomicrobiaceae</taxon>
        <taxon>Desulfomicrobium</taxon>
    </lineage>
</organism>
<comment type="subunit">
    <text evidence="10">Part of the signal recognition particle protein translocation system, which is composed of SRP and FtsY.</text>
</comment>
<dbReference type="GO" id="GO:0005525">
    <property type="term" value="F:GTP binding"/>
    <property type="evidence" value="ECO:0007669"/>
    <property type="project" value="UniProtKB-UniRule"/>
</dbReference>
<evidence type="ECO:0000256" key="1">
    <source>
        <dbReference type="ARBA" id="ARBA00022475"/>
    </source>
</evidence>
<feature type="compositionally biased region" description="Polar residues" evidence="11">
    <location>
        <begin position="26"/>
        <end position="47"/>
    </location>
</feature>
<sequence>MGFFSRIKKLWGADGEPRDEAISPQAPEQASDQPLEQTPEQAPTQTPLAAPTIPEIEEEPEAQPPHADSPPPAPPEPEHEAQPAARADAPGVDTEARKESGWRRLFGLGGKTEEKAPAAESAPREEPRPAPAAEMLFQEKPVARDELAPWQKSLQQALGEAEPKLSTWMVHILDGVTRRGDVLWERLRFLFAQLEVPAEEAQDFIRRFDKWLLDMEYDHVDEFRSELQYRMALALELEDEEDERNRLFLKLSAGLGKTREQLTMRIDQLLSMTGKYDDAFWEELEEILLMADVGVNATQELSKRLRPKLRQAAERDAATFKTLMKEELASVFIEPKTPKIPQLPEVVLMIGVNGAGKTTTIAKLAHRAQMQGRKVLVAAGDTFRAAAIEQLQVWSKRVGAGFYAKAHGSDPAAVAFEAVEYAMREGYDLVFVDTAGRLQTKHNLMEELKKINRVLGKKLEGAPHRTILVLDSTTGQNALSQVKLFSQASPVDEIVLTKLDGTAKGGIIVAIALEFKIPISFVGLGEKMEDLRPFSGQEFASALFD</sequence>
<dbReference type="InterPro" id="IPR013822">
    <property type="entry name" value="Signal_recog_particl_SRP54_hlx"/>
</dbReference>
<feature type="binding site" evidence="10">
    <location>
        <begin position="433"/>
        <end position="437"/>
    </location>
    <ligand>
        <name>GTP</name>
        <dbReference type="ChEBI" id="CHEBI:37565"/>
    </ligand>
</feature>
<feature type="compositionally biased region" description="Basic and acidic residues" evidence="11">
    <location>
        <begin position="111"/>
        <end position="128"/>
    </location>
</feature>
<dbReference type="InterPro" id="IPR036225">
    <property type="entry name" value="SRP/SRP_N"/>
</dbReference>
<dbReference type="SUPFAM" id="SSF47364">
    <property type="entry name" value="Domain of the SRP/SRP receptor G-proteins"/>
    <property type="match status" value="1"/>
</dbReference>
<feature type="region of interest" description="Disordered" evidence="11">
    <location>
        <begin position="1"/>
        <end position="130"/>
    </location>
</feature>
<evidence type="ECO:0000256" key="9">
    <source>
        <dbReference type="ARBA" id="ARBA00053570"/>
    </source>
</evidence>
<dbReference type="FunFam" id="1.20.120.140:FF:000002">
    <property type="entry name" value="Signal recognition particle receptor FtsY"/>
    <property type="match status" value="1"/>
</dbReference>
<evidence type="ECO:0000256" key="4">
    <source>
        <dbReference type="ARBA" id="ARBA00022801"/>
    </source>
</evidence>
<keyword evidence="14" id="KW-1185">Reference proteome</keyword>
<gene>
    <name evidence="10" type="primary">ftsY</name>
    <name evidence="13" type="ORF">SAMN04488082_11553</name>
</gene>
<dbReference type="SUPFAM" id="SSF52540">
    <property type="entry name" value="P-loop containing nucleoside triphosphate hydrolases"/>
    <property type="match status" value="1"/>
</dbReference>
<keyword evidence="4 10" id="KW-0378">Hydrolase</keyword>
<dbReference type="PANTHER" id="PTHR43134">
    <property type="entry name" value="SIGNAL RECOGNITION PARTICLE RECEPTOR SUBUNIT ALPHA"/>
    <property type="match status" value="1"/>
</dbReference>
<evidence type="ECO:0000256" key="5">
    <source>
        <dbReference type="ARBA" id="ARBA00023134"/>
    </source>
</evidence>
<dbReference type="PANTHER" id="PTHR43134:SF1">
    <property type="entry name" value="SIGNAL RECOGNITION PARTICLE RECEPTOR SUBUNIT ALPHA"/>
    <property type="match status" value="1"/>
</dbReference>
<comment type="similarity">
    <text evidence="10">Belongs to the GTP-binding SRP family. FtsY subfamily.</text>
</comment>
<dbReference type="HAMAP" id="MF_00920">
    <property type="entry name" value="FtsY"/>
    <property type="match status" value="1"/>
</dbReference>
<dbReference type="InterPro" id="IPR027417">
    <property type="entry name" value="P-loop_NTPase"/>
</dbReference>
<dbReference type="InterPro" id="IPR004390">
    <property type="entry name" value="SR_rcpt_FtsY"/>
</dbReference>
<dbReference type="CDD" id="cd17874">
    <property type="entry name" value="FtsY"/>
    <property type="match status" value="1"/>
</dbReference>
<dbReference type="EC" id="3.6.5.4" evidence="10"/>
<evidence type="ECO:0000256" key="2">
    <source>
        <dbReference type="ARBA" id="ARBA00022490"/>
    </source>
</evidence>
<keyword evidence="7 10" id="KW-0675">Receptor</keyword>
<feature type="binding site" evidence="10">
    <location>
        <begin position="497"/>
        <end position="500"/>
    </location>
    <ligand>
        <name>GTP</name>
        <dbReference type="ChEBI" id="CHEBI:37565"/>
    </ligand>
</feature>
<evidence type="ECO:0000256" key="7">
    <source>
        <dbReference type="ARBA" id="ARBA00023170"/>
    </source>
</evidence>
<name>A0A1I3X549_9BACT</name>
<dbReference type="AlphaFoldDB" id="A0A1I3X549"/>
<evidence type="ECO:0000313" key="13">
    <source>
        <dbReference type="EMBL" id="SFK14694.1"/>
    </source>
</evidence>
<dbReference type="Gene3D" id="1.20.120.140">
    <property type="entry name" value="Signal recognition particle SRP54, nucleotide-binding domain"/>
    <property type="match status" value="1"/>
</dbReference>
<evidence type="ECO:0000256" key="6">
    <source>
        <dbReference type="ARBA" id="ARBA00023136"/>
    </source>
</evidence>
<dbReference type="GO" id="GO:0005737">
    <property type="term" value="C:cytoplasm"/>
    <property type="evidence" value="ECO:0007669"/>
    <property type="project" value="UniProtKB-SubCell"/>
</dbReference>
<feature type="domain" description="SRP54-type proteins GTP-binding" evidence="12">
    <location>
        <begin position="518"/>
        <end position="531"/>
    </location>
</feature>
<dbReference type="Pfam" id="PF02881">
    <property type="entry name" value="SRP54_N"/>
    <property type="match status" value="1"/>
</dbReference>
<comment type="function">
    <text evidence="9">Involved in targeting and insertion of nascent membrane proteins into the cytoplasmic membrane. Acts as a receptor for the complex formed by the signal recognition particle (SRP) and the ribosome-nascent chain (RNC). Interaction with SRP-RNC leads to the transfer of the RNC complex to the Sec translocase for insertion into the membrane, the hydrolysis of GTP by both Ffh and FtsY, and the dissociation of the SRP-FtsY complex into the individual components.</text>
</comment>
<dbReference type="GO" id="GO:0005886">
    <property type="term" value="C:plasma membrane"/>
    <property type="evidence" value="ECO:0007669"/>
    <property type="project" value="UniProtKB-SubCell"/>
</dbReference>
<reference evidence="14" key="1">
    <citation type="submission" date="2016-10" db="EMBL/GenBank/DDBJ databases">
        <authorList>
            <person name="Varghese N."/>
            <person name="Submissions S."/>
        </authorList>
    </citation>
    <scope>NUCLEOTIDE SEQUENCE [LARGE SCALE GENOMIC DNA]</scope>
    <source>
        <strain evidence="14">DSM 5918</strain>
    </source>
</reference>
<dbReference type="EMBL" id="FORX01000015">
    <property type="protein sequence ID" value="SFK14694.1"/>
    <property type="molecule type" value="Genomic_DNA"/>
</dbReference>
<dbReference type="GO" id="GO:0003924">
    <property type="term" value="F:GTPase activity"/>
    <property type="evidence" value="ECO:0007669"/>
    <property type="project" value="UniProtKB-UniRule"/>
</dbReference>
<dbReference type="InterPro" id="IPR003593">
    <property type="entry name" value="AAA+_ATPase"/>
</dbReference>
<dbReference type="Pfam" id="PF00448">
    <property type="entry name" value="SRP54"/>
    <property type="match status" value="1"/>
</dbReference>
<comment type="catalytic activity">
    <reaction evidence="8 10">
        <text>GTP + H2O = GDP + phosphate + H(+)</text>
        <dbReference type="Rhea" id="RHEA:19669"/>
        <dbReference type="ChEBI" id="CHEBI:15377"/>
        <dbReference type="ChEBI" id="CHEBI:15378"/>
        <dbReference type="ChEBI" id="CHEBI:37565"/>
        <dbReference type="ChEBI" id="CHEBI:43474"/>
        <dbReference type="ChEBI" id="CHEBI:58189"/>
        <dbReference type="EC" id="3.6.5.4"/>
    </reaction>
</comment>
<dbReference type="Gene3D" id="3.40.50.300">
    <property type="entry name" value="P-loop containing nucleotide triphosphate hydrolases"/>
    <property type="match status" value="1"/>
</dbReference>
<evidence type="ECO:0000256" key="3">
    <source>
        <dbReference type="ARBA" id="ARBA00022741"/>
    </source>
</evidence>
<proteinExistence type="inferred from homology"/>
<keyword evidence="1 10" id="KW-1003">Cell membrane</keyword>
<comment type="subcellular location">
    <subcellularLocation>
        <location evidence="10">Cell membrane</location>
        <topology evidence="10">Peripheral membrane protein</topology>
        <orientation evidence="10">Cytoplasmic side</orientation>
    </subcellularLocation>
    <subcellularLocation>
        <location evidence="10">Cytoplasm</location>
    </subcellularLocation>
</comment>
<dbReference type="GO" id="GO:0005047">
    <property type="term" value="F:signal recognition particle binding"/>
    <property type="evidence" value="ECO:0007669"/>
    <property type="project" value="TreeGrafter"/>
</dbReference>
<dbReference type="GO" id="GO:0006614">
    <property type="term" value="P:SRP-dependent cotranslational protein targeting to membrane"/>
    <property type="evidence" value="ECO:0007669"/>
    <property type="project" value="InterPro"/>
</dbReference>
<accession>A0A1I3X549</accession>
<dbReference type="SMART" id="SM00963">
    <property type="entry name" value="SRP54_N"/>
    <property type="match status" value="1"/>
</dbReference>